<dbReference type="EMBL" id="CP017478">
    <property type="protein sequence ID" value="AOW20048.1"/>
    <property type="molecule type" value="Genomic_DNA"/>
</dbReference>
<name>A0A1D8P654_9FLAO</name>
<reference evidence="1 2" key="1">
    <citation type="submission" date="2016-10" db="EMBL/GenBank/DDBJ databases">
        <title>Lutibacter sp. LPB0138, isolated from marine gastropod.</title>
        <authorList>
            <person name="Kim E."/>
            <person name="Yi H."/>
        </authorList>
    </citation>
    <scope>NUCLEOTIDE SEQUENCE [LARGE SCALE GENOMIC DNA]</scope>
    <source>
        <strain evidence="1 2">LPB0138</strain>
    </source>
</reference>
<proteinExistence type="predicted"/>
<dbReference type="STRING" id="1850246.LPB138_04840"/>
<dbReference type="SUPFAM" id="SSF52266">
    <property type="entry name" value="SGNH hydrolase"/>
    <property type="match status" value="1"/>
</dbReference>
<dbReference type="KEGG" id="lul:LPB138_04840"/>
<dbReference type="OrthoDB" id="1494026at2"/>
<dbReference type="Gene3D" id="3.40.50.1110">
    <property type="entry name" value="SGNH hydrolase"/>
    <property type="match status" value="1"/>
</dbReference>
<evidence type="ECO:0000313" key="2">
    <source>
        <dbReference type="Proteomes" id="UP000176050"/>
    </source>
</evidence>
<sequence length="341" mass="39490">MRFVKKFLILLFSFLGTLFFCELFISSAKIAELSFAEYYDDIGKGLLKSREFVNFNEGFSILSTNEYRFVGDVVSKSKPKNTIRVALIGDSFVQGAQMFERHTLSRIMEDNLRLKSPNKVVEVLNFGRAGFNVGHMYAYQKLLIEDFEPDYFIYFLSKEDLVSDYSFPPLLPRTDIINDSLSISINVETSELNKYQNTKFLTQNFTFFNILNACRYKVNQGETGGILFGKFYSKPQIKIIESEHVFEFDPITSKIFENLSKNTIIINSNASILPIKVEEKCVENGLLYWDMTYCFDELQKSGIIFNEWKATNKLGHWNQYCHQKLGIEIANKLNHLLDESD</sequence>
<dbReference type="GO" id="GO:0016788">
    <property type="term" value="F:hydrolase activity, acting on ester bonds"/>
    <property type="evidence" value="ECO:0007669"/>
    <property type="project" value="UniProtKB-ARBA"/>
</dbReference>
<organism evidence="1 2">
    <name type="scientific">Urechidicola croceus</name>
    <dbReference type="NCBI Taxonomy" id="1850246"/>
    <lineage>
        <taxon>Bacteria</taxon>
        <taxon>Pseudomonadati</taxon>
        <taxon>Bacteroidota</taxon>
        <taxon>Flavobacteriia</taxon>
        <taxon>Flavobacteriales</taxon>
        <taxon>Flavobacteriaceae</taxon>
        <taxon>Urechidicola</taxon>
    </lineage>
</organism>
<keyword evidence="2" id="KW-1185">Reference proteome</keyword>
<gene>
    <name evidence="1" type="ORF">LPB138_04840</name>
</gene>
<accession>A0A1D8P654</accession>
<dbReference type="RefSeq" id="WP_070236187.1">
    <property type="nucleotide sequence ID" value="NZ_CP017478.1"/>
</dbReference>
<protein>
    <recommendedName>
        <fullName evidence="3">SGNH hydrolase-type esterase domain-containing protein</fullName>
    </recommendedName>
</protein>
<dbReference type="Proteomes" id="UP000176050">
    <property type="component" value="Chromosome"/>
</dbReference>
<evidence type="ECO:0000313" key="1">
    <source>
        <dbReference type="EMBL" id="AOW20048.1"/>
    </source>
</evidence>
<evidence type="ECO:0008006" key="3">
    <source>
        <dbReference type="Google" id="ProtNLM"/>
    </source>
</evidence>
<dbReference type="InterPro" id="IPR036514">
    <property type="entry name" value="SGNH_hydro_sf"/>
</dbReference>
<dbReference type="AlphaFoldDB" id="A0A1D8P654"/>